<sequence length="496" mass="54078">MEKIFGNIIDGIEETGGAKIELKSPVDGSLMGYIIDTDKDTVERAIQSSRAAFNKFYPESTIKSRQELIGKLADIVQEKATIYADLESKNTGKTIRQSTFMDIPLAISHIRYFAETDEFKFQRKITHPEYPGTEGIVQNAPMGVVASIAPWNVPFLMAVWKIIPPVLAGNAVVIKPSHYTPLTAIELVKDMKAAGFPDGLVNLVNGTGRTTGNFLVNSDHVDMVSFTGSTPTGSRIMEQAAKNITKVSLELGGKSPNIVFADADLDHAVKGVIFGIFLNAGQLCESASRLIIEESIMDKFLQKVKIYLDSMKSGNPMDFETDISAITTKEQKEKIESLISQTVKSGGNIFYSKNMQGTPDNGTYFPPTLLTGLTPGQQISDEEIFGPVLTVYPFKSEKEAIDLANSTKYGLAAGIWTKDIEKAGRVASMIEAGTVWVNEYHLLSAAAPRGGFKKGGIGRELGLEGILEYTQTRHIFYGNNESGMSDVAYGILIKTE</sequence>
<evidence type="ECO:0000313" key="7">
    <source>
        <dbReference type="EMBL" id="ARD84453.1"/>
    </source>
</evidence>
<dbReference type="GeneID" id="84217139"/>
<dbReference type="Gene3D" id="3.40.309.10">
    <property type="entry name" value="Aldehyde Dehydrogenase, Chain A, domain 2"/>
    <property type="match status" value="1"/>
</dbReference>
<dbReference type="InterPro" id="IPR029510">
    <property type="entry name" value="Ald_DH_CS_GLU"/>
</dbReference>
<organism evidence="7 9">
    <name type="scientific">Ferroplasma acidiphilum</name>
    <dbReference type="NCBI Taxonomy" id="74969"/>
    <lineage>
        <taxon>Archaea</taxon>
        <taxon>Methanobacteriati</taxon>
        <taxon>Thermoplasmatota</taxon>
        <taxon>Thermoplasmata</taxon>
        <taxon>Thermoplasmatales</taxon>
        <taxon>Ferroplasmaceae</taxon>
        <taxon>Ferroplasma</taxon>
    </lineage>
</organism>
<evidence type="ECO:0000256" key="1">
    <source>
        <dbReference type="ARBA" id="ARBA00009986"/>
    </source>
</evidence>
<dbReference type="InterPro" id="IPR015590">
    <property type="entry name" value="Aldehyde_DH_dom"/>
</dbReference>
<evidence type="ECO:0000259" key="6">
    <source>
        <dbReference type="Pfam" id="PF00171"/>
    </source>
</evidence>
<dbReference type="PANTHER" id="PTHR11699">
    <property type="entry name" value="ALDEHYDE DEHYDROGENASE-RELATED"/>
    <property type="match status" value="1"/>
</dbReference>
<dbReference type="AlphaFoldDB" id="A0A1V0N2T1"/>
<dbReference type="SUPFAM" id="SSF53720">
    <property type="entry name" value="ALDH-like"/>
    <property type="match status" value="1"/>
</dbReference>
<name>A0A1V0N2T1_9ARCH</name>
<dbReference type="RefSeq" id="WP_081143140.1">
    <property type="nucleotide sequence ID" value="NZ_CP015363.1"/>
</dbReference>
<proteinExistence type="inferred from homology"/>
<dbReference type="FunFam" id="3.40.605.10:FF:000007">
    <property type="entry name" value="NAD/NADP-dependent betaine aldehyde dehydrogenase"/>
    <property type="match status" value="1"/>
</dbReference>
<dbReference type="Gene3D" id="3.40.605.10">
    <property type="entry name" value="Aldehyde Dehydrogenase, Chain A, domain 1"/>
    <property type="match status" value="1"/>
</dbReference>
<dbReference type="CDD" id="cd07078">
    <property type="entry name" value="ALDH"/>
    <property type="match status" value="1"/>
</dbReference>
<dbReference type="InterPro" id="IPR016163">
    <property type="entry name" value="Ald_DH_C"/>
</dbReference>
<evidence type="ECO:0000313" key="8">
    <source>
        <dbReference type="EMBL" id="NOL59709.1"/>
    </source>
</evidence>
<gene>
    <name evidence="7" type="ORF">FAD_0541</name>
    <name evidence="8" type="ORF">HLB00_02525</name>
</gene>
<keyword evidence="3 5" id="KW-0560">Oxidoreductase</keyword>
<evidence type="ECO:0000256" key="4">
    <source>
        <dbReference type="PROSITE-ProRule" id="PRU10007"/>
    </source>
</evidence>
<dbReference type="EMBL" id="JABGBP010000080">
    <property type="protein sequence ID" value="NOL59709.1"/>
    <property type="molecule type" value="Genomic_DNA"/>
</dbReference>
<protein>
    <submittedName>
        <fullName evidence="7 8">Aldehyde dehydrogenase</fullName>
    </submittedName>
</protein>
<dbReference type="Proteomes" id="UP000546917">
    <property type="component" value="Unassembled WGS sequence"/>
</dbReference>
<dbReference type="STRING" id="74969.FAD_0541"/>
<evidence type="ECO:0000256" key="2">
    <source>
        <dbReference type="ARBA" id="ARBA00011881"/>
    </source>
</evidence>
<feature type="domain" description="Aldehyde dehydrogenase" evidence="6">
    <location>
        <begin position="16"/>
        <end position="475"/>
    </location>
</feature>
<dbReference type="InterPro" id="IPR016161">
    <property type="entry name" value="Ald_DH/histidinol_DH"/>
</dbReference>
<accession>A0A1V0N2T1</accession>
<dbReference type="OrthoDB" id="6342at2157"/>
<feature type="active site" evidence="4">
    <location>
        <position position="250"/>
    </location>
</feature>
<dbReference type="GO" id="GO:0016620">
    <property type="term" value="F:oxidoreductase activity, acting on the aldehyde or oxo group of donors, NAD or NADP as acceptor"/>
    <property type="evidence" value="ECO:0007669"/>
    <property type="project" value="InterPro"/>
</dbReference>
<dbReference type="FunFam" id="3.40.309.10:FF:000012">
    <property type="entry name" value="Betaine aldehyde dehydrogenase"/>
    <property type="match status" value="1"/>
</dbReference>
<dbReference type="PROSITE" id="PS00687">
    <property type="entry name" value="ALDEHYDE_DEHYDR_GLU"/>
    <property type="match status" value="1"/>
</dbReference>
<dbReference type="InterPro" id="IPR016162">
    <property type="entry name" value="Ald_DH_N"/>
</dbReference>
<evidence type="ECO:0000256" key="5">
    <source>
        <dbReference type="RuleBase" id="RU003345"/>
    </source>
</evidence>
<dbReference type="EMBL" id="CP015363">
    <property type="protein sequence ID" value="ARD84453.1"/>
    <property type="molecule type" value="Genomic_DNA"/>
</dbReference>
<evidence type="ECO:0000313" key="10">
    <source>
        <dbReference type="Proteomes" id="UP000546917"/>
    </source>
</evidence>
<comment type="subunit">
    <text evidence="2">Homotetramer.</text>
</comment>
<keyword evidence="9" id="KW-1185">Reference proteome</keyword>
<dbReference type="Proteomes" id="UP000192050">
    <property type="component" value="Chromosome"/>
</dbReference>
<reference evidence="7 9" key="1">
    <citation type="submission" date="2011-10" db="EMBL/GenBank/DDBJ databases">
        <title>Metabolic and evolutionary patterns in the extreme acidophile Ferroplasma acidiphilum.</title>
        <authorList>
            <person name="Golyshina O.V."/>
            <person name="Kozyavkin S.A."/>
            <person name="Tatusov R.L."/>
            <person name="Slesarev A.I."/>
            <person name="Golyshin P.N."/>
        </authorList>
    </citation>
    <scope>NUCLEOTIDE SEQUENCE [LARGE SCALE GENOMIC DNA]</scope>
    <source>
        <strain evidence="7">Berkeley</strain>
        <strain evidence="9">Y</strain>
    </source>
</reference>
<reference evidence="8 10" key="2">
    <citation type="submission" date="2020-05" db="EMBL/GenBank/DDBJ databases">
        <authorList>
            <person name="Zhang R."/>
        </authorList>
    </citation>
    <scope>NUCLEOTIDE SEQUENCE [LARGE SCALE GENOMIC DNA]</scope>
    <source>
        <strain evidence="8 10">DSM 28986</strain>
    </source>
</reference>
<dbReference type="Pfam" id="PF00171">
    <property type="entry name" value="Aldedh"/>
    <property type="match status" value="1"/>
</dbReference>
<comment type="similarity">
    <text evidence="1 5">Belongs to the aldehyde dehydrogenase family.</text>
</comment>
<dbReference type="KEGG" id="fai:FAD_0541"/>
<evidence type="ECO:0000256" key="3">
    <source>
        <dbReference type="ARBA" id="ARBA00023002"/>
    </source>
</evidence>
<evidence type="ECO:0000313" key="9">
    <source>
        <dbReference type="Proteomes" id="UP000192050"/>
    </source>
</evidence>